<proteinExistence type="predicted"/>
<reference evidence="1 2" key="1">
    <citation type="journal article" date="2019" name="Int. J. Syst. Evol. Microbiol.">
        <title>The Global Catalogue of Microorganisms (GCM) 10K type strain sequencing project: providing services to taxonomists for standard genome sequencing and annotation.</title>
        <authorList>
            <consortium name="The Broad Institute Genomics Platform"/>
            <consortium name="The Broad Institute Genome Sequencing Center for Infectious Disease"/>
            <person name="Wu L."/>
            <person name="Ma J."/>
        </authorList>
    </citation>
    <scope>NUCLEOTIDE SEQUENCE [LARGE SCALE GENOMIC DNA]</scope>
    <source>
        <strain evidence="1 2">XZGYJ-43</strain>
    </source>
</reference>
<dbReference type="EMBL" id="JBHTAR010000011">
    <property type="protein sequence ID" value="MFC7201710.1"/>
    <property type="molecule type" value="Genomic_DNA"/>
</dbReference>
<evidence type="ECO:0000313" key="1">
    <source>
        <dbReference type="EMBL" id="MFC7201710.1"/>
    </source>
</evidence>
<name>A0ABD5Z928_9EURY</name>
<sequence length="164" mass="18316">MRHKPVPEPPASLDAVETVRAALPRTPRPESDCCARVVDRTDVADRDDAATWLTFLRALGLANEVDGKFVRTDAAVAPGPLADAFEANVYAAREVLDALADADRPLDADAVFERVESVVPRWERERNPDWEATWRERVARLLGWASLLGLVERRETGYVLPDER</sequence>
<dbReference type="RefSeq" id="WP_279528447.1">
    <property type="nucleotide sequence ID" value="NZ_CP122312.1"/>
</dbReference>
<dbReference type="Proteomes" id="UP001596447">
    <property type="component" value="Unassembled WGS sequence"/>
</dbReference>
<evidence type="ECO:0000313" key="2">
    <source>
        <dbReference type="Proteomes" id="UP001596447"/>
    </source>
</evidence>
<comment type="caution">
    <text evidence="1">The sequence shown here is derived from an EMBL/GenBank/DDBJ whole genome shotgun (WGS) entry which is preliminary data.</text>
</comment>
<keyword evidence="2" id="KW-1185">Reference proteome</keyword>
<protein>
    <submittedName>
        <fullName evidence="1">Uncharacterized protein</fullName>
    </submittedName>
</protein>
<dbReference type="Pfam" id="PF25947">
    <property type="entry name" value="WHD_halo_double"/>
    <property type="match status" value="1"/>
</dbReference>
<dbReference type="AlphaFoldDB" id="A0ABD5Z928"/>
<dbReference type="InterPro" id="IPR058821">
    <property type="entry name" value="Double_WHD-containing_halo"/>
</dbReference>
<gene>
    <name evidence="1" type="ORF">ACFQJ9_20240</name>
</gene>
<accession>A0ABD5Z928</accession>
<organism evidence="1 2">
    <name type="scientific">Halospeciosus flavus</name>
    <dbReference type="NCBI Taxonomy" id="3032283"/>
    <lineage>
        <taxon>Archaea</taxon>
        <taxon>Methanobacteriati</taxon>
        <taxon>Methanobacteriota</taxon>
        <taxon>Stenosarchaea group</taxon>
        <taxon>Halobacteria</taxon>
        <taxon>Halobacteriales</taxon>
        <taxon>Halobacteriaceae</taxon>
        <taxon>Halospeciosus</taxon>
    </lineage>
</organism>